<name>A0A5C4LLE3_9HYPH</name>
<protein>
    <submittedName>
        <fullName evidence="3">Type II toxin-antitoxin system RelE/ParE family toxin</fullName>
    </submittedName>
</protein>
<comment type="caution">
    <text evidence="3">The sequence shown here is derived from an EMBL/GenBank/DDBJ whole genome shotgun (WGS) entry which is preliminary data.</text>
</comment>
<reference evidence="3 4" key="1">
    <citation type="submission" date="2019-06" db="EMBL/GenBank/DDBJ databases">
        <title>Genome of Methylobacterium sp. 17Sr1-39.</title>
        <authorList>
            <person name="Seo T."/>
        </authorList>
    </citation>
    <scope>NUCLEOTIDE SEQUENCE [LARGE SCALE GENOMIC DNA]</scope>
    <source>
        <strain evidence="3 4">17Sr1-39</strain>
    </source>
</reference>
<dbReference type="AlphaFoldDB" id="A0A5C4LLE3"/>
<proteinExistence type="inferred from homology"/>
<keyword evidence="4" id="KW-1185">Reference proteome</keyword>
<dbReference type="EMBL" id="VDDA01000003">
    <property type="protein sequence ID" value="TNC14066.1"/>
    <property type="molecule type" value="Genomic_DNA"/>
</dbReference>
<dbReference type="InterPro" id="IPR007712">
    <property type="entry name" value="RelE/ParE_toxin"/>
</dbReference>
<sequence>MTEQAIGNLLHIARYIRQDNPARAETFVAELEERCARLATTPYAYPLIPGREHSGIRRRLHRDYLIFYRVRPETDLIEVLYIINGAQDYEEILFPED</sequence>
<evidence type="ECO:0000313" key="3">
    <source>
        <dbReference type="EMBL" id="TNC14066.1"/>
    </source>
</evidence>
<accession>A0A5C4LLE3</accession>
<dbReference type="Pfam" id="PF05016">
    <property type="entry name" value="ParE_toxin"/>
    <property type="match status" value="1"/>
</dbReference>
<evidence type="ECO:0000256" key="2">
    <source>
        <dbReference type="ARBA" id="ARBA00022649"/>
    </source>
</evidence>
<dbReference type="InterPro" id="IPR051803">
    <property type="entry name" value="TA_system_RelE-like_toxin"/>
</dbReference>
<evidence type="ECO:0000313" key="4">
    <source>
        <dbReference type="Proteomes" id="UP000305267"/>
    </source>
</evidence>
<gene>
    <name evidence="3" type="ORF">FF100_07715</name>
</gene>
<dbReference type="InterPro" id="IPR035093">
    <property type="entry name" value="RelE/ParE_toxin_dom_sf"/>
</dbReference>
<evidence type="ECO:0000256" key="1">
    <source>
        <dbReference type="ARBA" id="ARBA00006226"/>
    </source>
</evidence>
<dbReference type="Proteomes" id="UP000305267">
    <property type="component" value="Unassembled WGS sequence"/>
</dbReference>
<dbReference type="PANTHER" id="PTHR33755:SF6">
    <property type="entry name" value="PLASMID STABILIZATION SYSTEM PROTEIN"/>
    <property type="match status" value="1"/>
</dbReference>
<organism evidence="3 4">
    <name type="scientific">Methylobacterium terricola</name>
    <dbReference type="NCBI Taxonomy" id="2583531"/>
    <lineage>
        <taxon>Bacteria</taxon>
        <taxon>Pseudomonadati</taxon>
        <taxon>Pseudomonadota</taxon>
        <taxon>Alphaproteobacteria</taxon>
        <taxon>Hyphomicrobiales</taxon>
        <taxon>Methylobacteriaceae</taxon>
        <taxon>Methylobacterium</taxon>
    </lineage>
</organism>
<dbReference type="OrthoDB" id="8369899at2"/>
<dbReference type="PANTHER" id="PTHR33755">
    <property type="entry name" value="TOXIN PARE1-RELATED"/>
    <property type="match status" value="1"/>
</dbReference>
<keyword evidence="2" id="KW-1277">Toxin-antitoxin system</keyword>
<dbReference type="Gene3D" id="3.30.2310.20">
    <property type="entry name" value="RelE-like"/>
    <property type="match status" value="1"/>
</dbReference>
<comment type="similarity">
    <text evidence="1">Belongs to the RelE toxin family.</text>
</comment>